<gene>
    <name evidence="1" type="ORF">ALC57_07881</name>
</gene>
<proteinExistence type="predicted"/>
<name>A0A195E3T3_9HYME</name>
<reference evidence="1 2" key="1">
    <citation type="submission" date="2015-09" db="EMBL/GenBank/DDBJ databases">
        <title>Trachymyrmex cornetzi WGS genome.</title>
        <authorList>
            <person name="Nygaard S."/>
            <person name="Hu H."/>
            <person name="Boomsma J."/>
            <person name="Zhang G."/>
        </authorList>
    </citation>
    <scope>NUCLEOTIDE SEQUENCE [LARGE SCALE GENOMIC DNA]</scope>
    <source>
        <strain evidence="1">Tcor2-1</strain>
        <tissue evidence="1">Whole body</tissue>
    </source>
</reference>
<feature type="non-terminal residue" evidence="1">
    <location>
        <position position="1"/>
    </location>
</feature>
<organism evidence="1 2">
    <name type="scientific">Trachymyrmex cornetzi</name>
    <dbReference type="NCBI Taxonomy" id="471704"/>
    <lineage>
        <taxon>Eukaryota</taxon>
        <taxon>Metazoa</taxon>
        <taxon>Ecdysozoa</taxon>
        <taxon>Arthropoda</taxon>
        <taxon>Hexapoda</taxon>
        <taxon>Insecta</taxon>
        <taxon>Pterygota</taxon>
        <taxon>Neoptera</taxon>
        <taxon>Endopterygota</taxon>
        <taxon>Hymenoptera</taxon>
        <taxon>Apocrita</taxon>
        <taxon>Aculeata</taxon>
        <taxon>Formicoidea</taxon>
        <taxon>Formicidae</taxon>
        <taxon>Myrmicinae</taxon>
        <taxon>Trachymyrmex</taxon>
    </lineage>
</organism>
<dbReference type="Proteomes" id="UP000078492">
    <property type="component" value="Unassembled WGS sequence"/>
</dbReference>
<evidence type="ECO:0000313" key="2">
    <source>
        <dbReference type="Proteomes" id="UP000078492"/>
    </source>
</evidence>
<evidence type="ECO:0000313" key="1">
    <source>
        <dbReference type="EMBL" id="KYN19835.1"/>
    </source>
</evidence>
<dbReference type="AlphaFoldDB" id="A0A195E3T3"/>
<keyword evidence="2" id="KW-1185">Reference proteome</keyword>
<protein>
    <submittedName>
        <fullName evidence="1">Uncharacterized protein</fullName>
    </submittedName>
</protein>
<sequence length="74" mass="7804">PPVLSQLFDVALFCSFIRASISGLKCLIRPCTGHAAPSAKAHIVCSSICFVSSHSMSISCISALPSTNLQKKLL</sequence>
<accession>A0A195E3T3</accession>
<dbReference type="EMBL" id="KQ979685">
    <property type="protein sequence ID" value="KYN19835.1"/>
    <property type="molecule type" value="Genomic_DNA"/>
</dbReference>